<accession>A0A1Z5KAP5</accession>
<dbReference type="SUPFAM" id="SSF52047">
    <property type="entry name" value="RNI-like"/>
    <property type="match status" value="1"/>
</dbReference>
<evidence type="ECO:0000313" key="1">
    <source>
        <dbReference type="EMBL" id="GAX23343.1"/>
    </source>
</evidence>
<evidence type="ECO:0000313" key="2">
    <source>
        <dbReference type="Proteomes" id="UP000198406"/>
    </source>
</evidence>
<name>A0A1Z5KAP5_FISSO</name>
<sequence length="451" mass="51727">MNMQQEQKETADSAFDFDSLLHFLPEHGTFRWNECSFILNKHQHAVLPVQFEVEAAYTRILIAAPTVKQAAEGVSYLLQLPHSSNDRMNIRRYRDWSKQETTDDDDGNLWCSAFSTEQLQTILTSSHQRTVGFHHFIFSAEQSIVIACHGGKIVLHCCSFIDGGHAFLRETELNGTSVLQTLTLNQMPWEPMVWKRLLPLLQVNEMTLENITIDAEDSDFLSKVPSQLSLLRCNFTDQAERLCQLFAQTGGPDTVVLEDEANTQAQPWWRKLLSCAVQDCENVKTLGIHIPSTWNATNHLPLAVQTMRGNKRIKRLILRNAQHPQQWSEALQMLSLQTSLQRLNLMDCCKDNADQLIKHIIDVLTHNRNFQIQLQGKGEYWHRIQREKIEPQLLYNRLHCFAEKCQQISDQCHRMTLLSSALAETIGYQAPALSHLLLTTNLDAFIACMQH</sequence>
<keyword evidence="2" id="KW-1185">Reference proteome</keyword>
<dbReference type="Proteomes" id="UP000198406">
    <property type="component" value="Unassembled WGS sequence"/>
</dbReference>
<gene>
    <name evidence="1" type="ORF">FisN_27Lh119</name>
</gene>
<proteinExistence type="predicted"/>
<dbReference type="AlphaFoldDB" id="A0A1Z5KAP5"/>
<dbReference type="InParanoid" id="A0A1Z5KAP5"/>
<organism evidence="1 2">
    <name type="scientific">Fistulifera solaris</name>
    <name type="common">Oleaginous diatom</name>
    <dbReference type="NCBI Taxonomy" id="1519565"/>
    <lineage>
        <taxon>Eukaryota</taxon>
        <taxon>Sar</taxon>
        <taxon>Stramenopiles</taxon>
        <taxon>Ochrophyta</taxon>
        <taxon>Bacillariophyta</taxon>
        <taxon>Bacillariophyceae</taxon>
        <taxon>Bacillariophycidae</taxon>
        <taxon>Naviculales</taxon>
        <taxon>Naviculaceae</taxon>
        <taxon>Fistulifera</taxon>
    </lineage>
</organism>
<dbReference type="EMBL" id="BDSP01000200">
    <property type="protein sequence ID" value="GAX23343.1"/>
    <property type="molecule type" value="Genomic_DNA"/>
</dbReference>
<protein>
    <submittedName>
        <fullName evidence="1">Uncharacterized protein</fullName>
    </submittedName>
</protein>
<comment type="caution">
    <text evidence="1">The sequence shown here is derived from an EMBL/GenBank/DDBJ whole genome shotgun (WGS) entry which is preliminary data.</text>
</comment>
<reference evidence="1 2" key="1">
    <citation type="journal article" date="2015" name="Plant Cell">
        <title>Oil accumulation by the oleaginous diatom Fistulifera solaris as revealed by the genome and transcriptome.</title>
        <authorList>
            <person name="Tanaka T."/>
            <person name="Maeda Y."/>
            <person name="Veluchamy A."/>
            <person name="Tanaka M."/>
            <person name="Abida H."/>
            <person name="Marechal E."/>
            <person name="Bowler C."/>
            <person name="Muto M."/>
            <person name="Sunaga Y."/>
            <person name="Tanaka M."/>
            <person name="Yoshino T."/>
            <person name="Taniguchi T."/>
            <person name="Fukuda Y."/>
            <person name="Nemoto M."/>
            <person name="Matsumoto M."/>
            <person name="Wong P.S."/>
            <person name="Aburatani S."/>
            <person name="Fujibuchi W."/>
        </authorList>
    </citation>
    <scope>NUCLEOTIDE SEQUENCE [LARGE SCALE GENOMIC DNA]</scope>
    <source>
        <strain evidence="1 2">JPCC DA0580</strain>
    </source>
</reference>